<dbReference type="PANTHER" id="PTHR21137">
    <property type="entry name" value="ODORANT RECEPTOR"/>
    <property type="match status" value="1"/>
</dbReference>
<evidence type="ECO:0008006" key="13">
    <source>
        <dbReference type="Google" id="ProtNLM"/>
    </source>
</evidence>
<feature type="transmembrane region" description="Helical" evidence="10">
    <location>
        <begin position="38"/>
        <end position="57"/>
    </location>
</feature>
<keyword evidence="3" id="KW-0716">Sensory transduction</keyword>
<evidence type="ECO:0000313" key="11">
    <source>
        <dbReference type="EMBL" id="VVC88376.1"/>
    </source>
</evidence>
<dbReference type="Pfam" id="PF02949">
    <property type="entry name" value="7tm_6"/>
    <property type="match status" value="2"/>
</dbReference>
<reference evidence="11 12" key="1">
    <citation type="submission" date="2017-07" db="EMBL/GenBank/DDBJ databases">
        <authorList>
            <person name="Talla V."/>
            <person name="Backstrom N."/>
        </authorList>
    </citation>
    <scope>NUCLEOTIDE SEQUENCE [LARGE SCALE GENOMIC DNA]</scope>
</reference>
<sequence length="336" mass="39226">MTFDPVNIFLFRAKTLMKFLGVWIPCENETMTAKFYRIFMITLQYLFLLFQLMYIVIVWGDLDAVSQASYVLFTQACLCFKITVLLTNSDMLKAILLQMNSEVFRPQSKIHERILTVQARRIKRLLLTFLISAEVTCGLWALKPLFDDIGHRLSPQYQLGYIFQLTTICISACMYFGVDSVTLSSVIFVCAQMEIIMDKIMSIKTNDRENGEDKSIFYLRNNRKLLECVKQHQAVVIMQMVSIVTYLLVMISQLFLCCWCGHELTATSEELHQVLYQCSWHEQDAKFKRMLCFTMMRMNQPMVLRAGHYITLSRNTFVSILRMSYSYLAVLNQTKQ</sequence>
<keyword evidence="8" id="KW-0675">Receptor</keyword>
<evidence type="ECO:0000256" key="10">
    <source>
        <dbReference type="SAM" id="Phobius"/>
    </source>
</evidence>
<evidence type="ECO:0000256" key="9">
    <source>
        <dbReference type="ARBA" id="ARBA00023224"/>
    </source>
</evidence>
<evidence type="ECO:0000256" key="6">
    <source>
        <dbReference type="ARBA" id="ARBA00022989"/>
    </source>
</evidence>
<dbReference type="EMBL" id="FZQP02000304">
    <property type="protein sequence ID" value="VVC88376.1"/>
    <property type="molecule type" value="Genomic_DNA"/>
</dbReference>
<evidence type="ECO:0000256" key="2">
    <source>
        <dbReference type="ARBA" id="ARBA00022475"/>
    </source>
</evidence>
<keyword evidence="6 10" id="KW-1133">Transmembrane helix</keyword>
<dbReference type="InterPro" id="IPR004117">
    <property type="entry name" value="7tm6_olfct_rcpt"/>
</dbReference>
<comment type="subcellular location">
    <subcellularLocation>
        <location evidence="1">Cell membrane</location>
        <topology evidence="1">Multi-pass membrane protein</topology>
    </subcellularLocation>
</comment>
<dbReference type="AlphaFoldDB" id="A0A5E4PTC5"/>
<keyword evidence="4 10" id="KW-0812">Transmembrane</keyword>
<feature type="transmembrane region" description="Helical" evidence="10">
    <location>
        <begin position="234"/>
        <end position="256"/>
    </location>
</feature>
<evidence type="ECO:0000313" key="12">
    <source>
        <dbReference type="Proteomes" id="UP000324832"/>
    </source>
</evidence>
<keyword evidence="7 10" id="KW-0472">Membrane</keyword>
<feature type="transmembrane region" description="Helical" evidence="10">
    <location>
        <begin position="69"/>
        <end position="87"/>
    </location>
</feature>
<evidence type="ECO:0000256" key="8">
    <source>
        <dbReference type="ARBA" id="ARBA00023170"/>
    </source>
</evidence>
<keyword evidence="9" id="KW-0807">Transducer</keyword>
<feature type="transmembrane region" description="Helical" evidence="10">
    <location>
        <begin position="125"/>
        <end position="142"/>
    </location>
</feature>
<dbReference type="PANTHER" id="PTHR21137:SF35">
    <property type="entry name" value="ODORANT RECEPTOR 19A-RELATED"/>
    <property type="match status" value="1"/>
</dbReference>
<dbReference type="GO" id="GO:0007165">
    <property type="term" value="P:signal transduction"/>
    <property type="evidence" value="ECO:0007669"/>
    <property type="project" value="UniProtKB-KW"/>
</dbReference>
<dbReference type="GO" id="GO:0005549">
    <property type="term" value="F:odorant binding"/>
    <property type="evidence" value="ECO:0007669"/>
    <property type="project" value="InterPro"/>
</dbReference>
<evidence type="ECO:0000256" key="1">
    <source>
        <dbReference type="ARBA" id="ARBA00004651"/>
    </source>
</evidence>
<keyword evidence="2" id="KW-1003">Cell membrane</keyword>
<evidence type="ECO:0000256" key="4">
    <source>
        <dbReference type="ARBA" id="ARBA00022692"/>
    </source>
</evidence>
<feature type="transmembrane region" description="Helical" evidence="10">
    <location>
        <begin position="162"/>
        <end position="191"/>
    </location>
</feature>
<protein>
    <recommendedName>
        <fullName evidence="13">Odorant receptor</fullName>
    </recommendedName>
</protein>
<dbReference type="GO" id="GO:0005886">
    <property type="term" value="C:plasma membrane"/>
    <property type="evidence" value="ECO:0007669"/>
    <property type="project" value="UniProtKB-SubCell"/>
</dbReference>
<evidence type="ECO:0000256" key="7">
    <source>
        <dbReference type="ARBA" id="ARBA00023136"/>
    </source>
</evidence>
<evidence type="ECO:0000256" key="3">
    <source>
        <dbReference type="ARBA" id="ARBA00022606"/>
    </source>
</evidence>
<accession>A0A5E4PTC5</accession>
<organism evidence="11 12">
    <name type="scientific">Leptidea sinapis</name>
    <dbReference type="NCBI Taxonomy" id="189913"/>
    <lineage>
        <taxon>Eukaryota</taxon>
        <taxon>Metazoa</taxon>
        <taxon>Ecdysozoa</taxon>
        <taxon>Arthropoda</taxon>
        <taxon>Hexapoda</taxon>
        <taxon>Insecta</taxon>
        <taxon>Pterygota</taxon>
        <taxon>Neoptera</taxon>
        <taxon>Endopterygota</taxon>
        <taxon>Lepidoptera</taxon>
        <taxon>Glossata</taxon>
        <taxon>Ditrysia</taxon>
        <taxon>Papilionoidea</taxon>
        <taxon>Pieridae</taxon>
        <taxon>Dismorphiinae</taxon>
        <taxon>Leptidea</taxon>
    </lineage>
</organism>
<dbReference type="Proteomes" id="UP000324832">
    <property type="component" value="Unassembled WGS sequence"/>
</dbReference>
<keyword evidence="5" id="KW-0552">Olfaction</keyword>
<evidence type="ECO:0000256" key="5">
    <source>
        <dbReference type="ARBA" id="ARBA00022725"/>
    </source>
</evidence>
<keyword evidence="12" id="KW-1185">Reference proteome</keyword>
<proteinExistence type="predicted"/>
<dbReference type="GO" id="GO:0004984">
    <property type="term" value="F:olfactory receptor activity"/>
    <property type="evidence" value="ECO:0007669"/>
    <property type="project" value="InterPro"/>
</dbReference>
<name>A0A5E4PTC5_9NEOP</name>
<gene>
    <name evidence="11" type="ORF">LSINAPIS_LOCUS1761</name>
</gene>